<dbReference type="AlphaFoldDB" id="A0A6C0B7B8"/>
<dbReference type="GO" id="GO:0005524">
    <property type="term" value="F:ATP binding"/>
    <property type="evidence" value="ECO:0007669"/>
    <property type="project" value="UniProtKB-KW"/>
</dbReference>
<dbReference type="GO" id="GO:0005663">
    <property type="term" value="C:DNA replication factor C complex"/>
    <property type="evidence" value="ECO:0007669"/>
    <property type="project" value="TreeGrafter"/>
</dbReference>
<dbReference type="InterPro" id="IPR027417">
    <property type="entry name" value="P-loop_NTPase"/>
</dbReference>
<dbReference type="PANTHER" id="PTHR11669:SF20">
    <property type="entry name" value="REPLICATION FACTOR C SUBUNIT 4"/>
    <property type="match status" value="1"/>
</dbReference>
<sequence length="229" mass="27413">MQDKLDFFIKSKRIPNIIFHGEPGSGKKKLLIDFIHKIYNYNKEDIQQYVMFINCAFGKGIRFIREELKHFAKTNIHGQFKSIVLFNAEKLTVDAQSALRRCIEQFNFNTRFFIVTDDKFKLLKPILSRFSEIYISSPKKNTVANDEFSLLMNQLTPNTIMQMATIMYERAFSAIDLENYVLHECTTQKYKWLMYYSKIKREFRNEMLLLYVLLYFYVFRTEISVNLFI</sequence>
<keyword evidence="3" id="KW-0067">ATP-binding</keyword>
<dbReference type="CDD" id="cd00009">
    <property type="entry name" value="AAA"/>
    <property type="match status" value="1"/>
</dbReference>
<evidence type="ECO:0000313" key="4">
    <source>
        <dbReference type="EMBL" id="QHS88135.1"/>
    </source>
</evidence>
<reference evidence="4" key="1">
    <citation type="journal article" date="2020" name="Nature">
        <title>Giant virus diversity and host interactions through global metagenomics.</title>
        <authorList>
            <person name="Schulz F."/>
            <person name="Roux S."/>
            <person name="Paez-Espino D."/>
            <person name="Jungbluth S."/>
            <person name="Walsh D.A."/>
            <person name="Denef V.J."/>
            <person name="McMahon K.D."/>
            <person name="Konstantinidis K.T."/>
            <person name="Eloe-Fadrosh E.A."/>
            <person name="Kyrpides N.C."/>
            <person name="Woyke T."/>
        </authorList>
    </citation>
    <scope>NUCLEOTIDE SEQUENCE</scope>
    <source>
        <strain evidence="4">GVMAG-M-3300010158-55</strain>
    </source>
</reference>
<dbReference type="GO" id="GO:0006261">
    <property type="term" value="P:DNA-templated DNA replication"/>
    <property type="evidence" value="ECO:0007669"/>
    <property type="project" value="TreeGrafter"/>
</dbReference>
<protein>
    <submittedName>
        <fullName evidence="4">Uncharacterized protein</fullName>
    </submittedName>
</protein>
<dbReference type="GO" id="GO:0003689">
    <property type="term" value="F:DNA clamp loader activity"/>
    <property type="evidence" value="ECO:0007669"/>
    <property type="project" value="TreeGrafter"/>
</dbReference>
<name>A0A6C0B7B8_9ZZZZ</name>
<evidence type="ECO:0000256" key="2">
    <source>
        <dbReference type="ARBA" id="ARBA00022741"/>
    </source>
</evidence>
<dbReference type="InterPro" id="IPR050238">
    <property type="entry name" value="DNA_Rep/Repair_Clamp_Loader"/>
</dbReference>
<dbReference type="EMBL" id="MN739094">
    <property type="protein sequence ID" value="QHS88135.1"/>
    <property type="molecule type" value="Genomic_DNA"/>
</dbReference>
<dbReference type="Pfam" id="PF13177">
    <property type="entry name" value="DNA_pol3_delta2"/>
    <property type="match status" value="1"/>
</dbReference>
<dbReference type="Gene3D" id="3.40.50.300">
    <property type="entry name" value="P-loop containing nucleotide triphosphate hydrolases"/>
    <property type="match status" value="1"/>
</dbReference>
<dbReference type="PANTHER" id="PTHR11669">
    <property type="entry name" value="REPLICATION FACTOR C / DNA POLYMERASE III GAMMA-TAU SUBUNIT"/>
    <property type="match status" value="1"/>
</dbReference>
<organism evidence="4">
    <name type="scientific">viral metagenome</name>
    <dbReference type="NCBI Taxonomy" id="1070528"/>
    <lineage>
        <taxon>unclassified sequences</taxon>
        <taxon>metagenomes</taxon>
        <taxon>organismal metagenomes</taxon>
    </lineage>
</organism>
<dbReference type="SUPFAM" id="SSF52540">
    <property type="entry name" value="P-loop containing nucleoside triphosphate hydrolases"/>
    <property type="match status" value="1"/>
</dbReference>
<keyword evidence="1" id="KW-0235">DNA replication</keyword>
<proteinExistence type="predicted"/>
<evidence type="ECO:0000256" key="3">
    <source>
        <dbReference type="ARBA" id="ARBA00022840"/>
    </source>
</evidence>
<accession>A0A6C0B7B8</accession>
<evidence type="ECO:0000256" key="1">
    <source>
        <dbReference type="ARBA" id="ARBA00022705"/>
    </source>
</evidence>
<dbReference type="GO" id="GO:0006281">
    <property type="term" value="P:DNA repair"/>
    <property type="evidence" value="ECO:0007669"/>
    <property type="project" value="TreeGrafter"/>
</dbReference>
<keyword evidence="2" id="KW-0547">Nucleotide-binding</keyword>